<gene>
    <name evidence="1" type="ORF">WISP_94199</name>
</gene>
<keyword evidence="2" id="KW-1185">Reference proteome</keyword>
<proteinExistence type="predicted"/>
<dbReference type="EMBL" id="WHWB01034195">
    <property type="protein sequence ID" value="KAJ7412854.1"/>
    <property type="molecule type" value="Genomic_DNA"/>
</dbReference>
<organism evidence="1 2">
    <name type="scientific">Willisornis vidua</name>
    <name type="common">Xingu scale-backed antbird</name>
    <dbReference type="NCBI Taxonomy" id="1566151"/>
    <lineage>
        <taxon>Eukaryota</taxon>
        <taxon>Metazoa</taxon>
        <taxon>Chordata</taxon>
        <taxon>Craniata</taxon>
        <taxon>Vertebrata</taxon>
        <taxon>Euteleostomi</taxon>
        <taxon>Archelosauria</taxon>
        <taxon>Archosauria</taxon>
        <taxon>Dinosauria</taxon>
        <taxon>Saurischia</taxon>
        <taxon>Theropoda</taxon>
        <taxon>Coelurosauria</taxon>
        <taxon>Aves</taxon>
        <taxon>Neognathae</taxon>
        <taxon>Neoaves</taxon>
        <taxon>Telluraves</taxon>
        <taxon>Australaves</taxon>
        <taxon>Passeriformes</taxon>
        <taxon>Thamnophilidae</taxon>
        <taxon>Willisornis</taxon>
    </lineage>
</organism>
<evidence type="ECO:0000313" key="1">
    <source>
        <dbReference type="EMBL" id="KAJ7412854.1"/>
    </source>
</evidence>
<name>A0ABQ9D5Z0_9PASS</name>
<sequence>MERLGLCQVVDEEQVKTLQVVATTEKCCAEGKELLRKSSRTPQAGIVLGLNGWLTSLSAMSMPAFKLLTDVAEPPLWSGCIFRNENRKSGQDCTVSKGDNINGTTTRQNKFLKSGRELKMETVAYYVIDCLLKERLKMHGIIKMGMVLDMHHNHTSERDMRLKQMEQHWNEKARSQIPSMQSIVLHHVA</sequence>
<protein>
    <submittedName>
        <fullName evidence="1">Uncharacterized protein</fullName>
    </submittedName>
</protein>
<evidence type="ECO:0000313" key="2">
    <source>
        <dbReference type="Proteomes" id="UP001145742"/>
    </source>
</evidence>
<dbReference type="Proteomes" id="UP001145742">
    <property type="component" value="Unassembled WGS sequence"/>
</dbReference>
<comment type="caution">
    <text evidence="1">The sequence shown here is derived from an EMBL/GenBank/DDBJ whole genome shotgun (WGS) entry which is preliminary data.</text>
</comment>
<reference evidence="1" key="1">
    <citation type="submission" date="2019-10" db="EMBL/GenBank/DDBJ databases">
        <authorList>
            <person name="Soares A.E.R."/>
            <person name="Aleixo A."/>
            <person name="Schneider P."/>
            <person name="Miyaki C.Y."/>
            <person name="Schneider M.P."/>
            <person name="Mello C."/>
            <person name="Vasconcelos A.T.R."/>
        </authorList>
    </citation>
    <scope>NUCLEOTIDE SEQUENCE</scope>
    <source>
        <tissue evidence="1">Muscle</tissue>
    </source>
</reference>
<accession>A0ABQ9D5Z0</accession>